<name>A0A1G7CG88_9ACTN</name>
<keyword evidence="7 10" id="KW-0067">ATP-binding</keyword>
<feature type="active site" description="Proton acceptor" evidence="8">
    <location>
        <position position="87"/>
    </location>
</feature>
<comment type="similarity">
    <text evidence="1 11">Belongs to the thymidine kinase family.</text>
</comment>
<keyword evidence="4 10" id="KW-0808">Transferase</keyword>
<dbReference type="STRING" id="675864.SAMN04489747_3259"/>
<dbReference type="PANTHER" id="PTHR11441">
    <property type="entry name" value="THYMIDINE KINASE"/>
    <property type="match status" value="1"/>
</dbReference>
<dbReference type="EC" id="2.7.1.21" evidence="2 10"/>
<evidence type="ECO:0000256" key="4">
    <source>
        <dbReference type="ARBA" id="ARBA00022679"/>
    </source>
</evidence>
<dbReference type="Gene3D" id="3.30.60.20">
    <property type="match status" value="1"/>
</dbReference>
<feature type="binding site" evidence="9">
    <location>
        <position position="191"/>
    </location>
    <ligand>
        <name>substrate</name>
    </ligand>
</feature>
<sequence length="223" mass="24671">MPELIFFTGPMDCGKSTLALQMDHTHTLGGRRGALFTSHDRAGAATISSRLGLEQPATEVTGDLDFWTWVVGRLTSGHRVDYLVCDEAQFYSPAQVDQLARVVDDLQLDVFAFGILSDFQTRLFPGSARLVELCDRMETLQVRPLCWCGEEATHNARISGGRMVTEGSQVAVGDTRVEQEAAGGPAPEVTYEVLCRRHHRRRMTAATALAARHPDPLPFEEER</sequence>
<evidence type="ECO:0000256" key="1">
    <source>
        <dbReference type="ARBA" id="ARBA00007587"/>
    </source>
</evidence>
<dbReference type="Gene3D" id="3.40.50.300">
    <property type="entry name" value="P-loop containing nucleotide triphosphate hydrolases"/>
    <property type="match status" value="1"/>
</dbReference>
<dbReference type="PIRSF" id="PIRSF035805">
    <property type="entry name" value="TK_cell"/>
    <property type="match status" value="1"/>
</dbReference>
<accession>A0A1G7CG88</accession>
<keyword evidence="3 10" id="KW-0237">DNA synthesis</keyword>
<protein>
    <recommendedName>
        <fullName evidence="2 10">Thymidine kinase</fullName>
        <ecNumber evidence="2 10">2.7.1.21</ecNumber>
    </recommendedName>
</protein>
<dbReference type="PANTHER" id="PTHR11441:SF0">
    <property type="entry name" value="THYMIDINE KINASE, CYTOSOLIC"/>
    <property type="match status" value="1"/>
</dbReference>
<evidence type="ECO:0000256" key="6">
    <source>
        <dbReference type="ARBA" id="ARBA00022777"/>
    </source>
</evidence>
<evidence type="ECO:0000313" key="13">
    <source>
        <dbReference type="Proteomes" id="UP000198546"/>
    </source>
</evidence>
<dbReference type="GO" id="GO:0046104">
    <property type="term" value="P:thymidine metabolic process"/>
    <property type="evidence" value="ECO:0007669"/>
    <property type="project" value="TreeGrafter"/>
</dbReference>
<dbReference type="GO" id="GO:0071897">
    <property type="term" value="P:DNA biosynthetic process"/>
    <property type="evidence" value="ECO:0007669"/>
    <property type="project" value="UniProtKB-KW"/>
</dbReference>
<dbReference type="OrthoDB" id="9781579at2"/>
<dbReference type="SUPFAM" id="SSF52540">
    <property type="entry name" value="P-loop containing nucleoside triphosphate hydrolases"/>
    <property type="match status" value="1"/>
</dbReference>
<reference evidence="12 13" key="1">
    <citation type="submission" date="2016-10" db="EMBL/GenBank/DDBJ databases">
        <authorList>
            <person name="de Groot N.N."/>
        </authorList>
    </citation>
    <scope>NUCLEOTIDE SEQUENCE [LARGE SCALE GENOMIC DNA]</scope>
    <source>
        <strain evidence="12 13">MON 2.2</strain>
    </source>
</reference>
<dbReference type="GO" id="GO:0004797">
    <property type="term" value="F:thymidine kinase activity"/>
    <property type="evidence" value="ECO:0007669"/>
    <property type="project" value="UniProtKB-EC"/>
</dbReference>
<dbReference type="EMBL" id="LT629688">
    <property type="protein sequence ID" value="SDE38253.1"/>
    <property type="molecule type" value="Genomic_DNA"/>
</dbReference>
<evidence type="ECO:0000256" key="3">
    <source>
        <dbReference type="ARBA" id="ARBA00022634"/>
    </source>
</evidence>
<dbReference type="RefSeq" id="WP_090594974.1">
    <property type="nucleotide sequence ID" value="NZ_LT629688.1"/>
</dbReference>
<evidence type="ECO:0000313" key="12">
    <source>
        <dbReference type="EMBL" id="SDE38253.1"/>
    </source>
</evidence>
<dbReference type="Proteomes" id="UP000198546">
    <property type="component" value="Chromosome i"/>
</dbReference>
<dbReference type="NCBIfam" id="NF003297">
    <property type="entry name" value="PRK04296.1-2"/>
    <property type="match status" value="1"/>
</dbReference>
<evidence type="ECO:0000256" key="9">
    <source>
        <dbReference type="PIRSR" id="PIRSR035805-2"/>
    </source>
</evidence>
<evidence type="ECO:0000256" key="7">
    <source>
        <dbReference type="ARBA" id="ARBA00022840"/>
    </source>
</evidence>
<dbReference type="AlphaFoldDB" id="A0A1G7CG88"/>
<organism evidence="12 13">
    <name type="scientific">Auraticoccus monumenti</name>
    <dbReference type="NCBI Taxonomy" id="675864"/>
    <lineage>
        <taxon>Bacteria</taxon>
        <taxon>Bacillati</taxon>
        <taxon>Actinomycetota</taxon>
        <taxon>Actinomycetes</taxon>
        <taxon>Propionibacteriales</taxon>
        <taxon>Propionibacteriaceae</taxon>
        <taxon>Auraticoccus</taxon>
    </lineage>
</organism>
<dbReference type="GO" id="GO:0005524">
    <property type="term" value="F:ATP binding"/>
    <property type="evidence" value="ECO:0007669"/>
    <property type="project" value="UniProtKB-KW"/>
</dbReference>
<evidence type="ECO:0000256" key="5">
    <source>
        <dbReference type="ARBA" id="ARBA00022741"/>
    </source>
</evidence>
<dbReference type="SUPFAM" id="SSF57716">
    <property type="entry name" value="Glucocorticoid receptor-like (DNA-binding domain)"/>
    <property type="match status" value="1"/>
</dbReference>
<keyword evidence="6 10" id="KW-0418">Kinase</keyword>
<dbReference type="Pfam" id="PF00265">
    <property type="entry name" value="TK"/>
    <property type="match status" value="1"/>
</dbReference>
<evidence type="ECO:0000256" key="2">
    <source>
        <dbReference type="ARBA" id="ARBA00012118"/>
    </source>
</evidence>
<evidence type="ECO:0000256" key="8">
    <source>
        <dbReference type="PIRSR" id="PIRSR035805-1"/>
    </source>
</evidence>
<evidence type="ECO:0000256" key="10">
    <source>
        <dbReference type="RuleBase" id="RU000544"/>
    </source>
</evidence>
<proteinExistence type="inferred from homology"/>
<keyword evidence="5 10" id="KW-0547">Nucleotide-binding</keyword>
<gene>
    <name evidence="12" type="ORF">SAMN04489747_3259</name>
</gene>
<keyword evidence="13" id="KW-1185">Reference proteome</keyword>
<comment type="catalytic activity">
    <reaction evidence="10">
        <text>thymidine + ATP = dTMP + ADP + H(+)</text>
        <dbReference type="Rhea" id="RHEA:19129"/>
        <dbReference type="ChEBI" id="CHEBI:15378"/>
        <dbReference type="ChEBI" id="CHEBI:17748"/>
        <dbReference type="ChEBI" id="CHEBI:30616"/>
        <dbReference type="ChEBI" id="CHEBI:63528"/>
        <dbReference type="ChEBI" id="CHEBI:456216"/>
        <dbReference type="EC" id="2.7.1.21"/>
    </reaction>
</comment>
<dbReference type="InterPro" id="IPR001267">
    <property type="entry name" value="Thymidine_kinase"/>
</dbReference>
<dbReference type="InterPro" id="IPR027417">
    <property type="entry name" value="P-loop_NTPase"/>
</dbReference>
<dbReference type="GO" id="GO:0005829">
    <property type="term" value="C:cytosol"/>
    <property type="evidence" value="ECO:0007669"/>
    <property type="project" value="TreeGrafter"/>
</dbReference>
<evidence type="ECO:0000256" key="11">
    <source>
        <dbReference type="RuleBase" id="RU004165"/>
    </source>
</evidence>